<evidence type="ECO:0000313" key="3">
    <source>
        <dbReference type="Proteomes" id="UP000204095"/>
    </source>
</evidence>
<organism evidence="2 3">
    <name type="scientific">Paramecium bursaria Chlorella virus FR483</name>
    <name type="common">PBCV-FR483</name>
    <dbReference type="NCBI Taxonomy" id="399781"/>
    <lineage>
        <taxon>Viruses</taxon>
        <taxon>Varidnaviria</taxon>
        <taxon>Bamfordvirae</taxon>
        <taxon>Nucleocytoviricota</taxon>
        <taxon>Megaviricetes</taxon>
        <taxon>Algavirales</taxon>
        <taxon>Phycodnaviridae</taxon>
        <taxon>Chlorovirus</taxon>
        <taxon>Chlorovirus conductrix</taxon>
        <taxon>Paramecium bursaria Chlorella virus A1</taxon>
    </lineage>
</organism>
<name>A7J8J3_PBCVF</name>
<evidence type="ECO:0000256" key="1">
    <source>
        <dbReference type="SAM" id="MobiDB-lite"/>
    </source>
</evidence>
<protein>
    <submittedName>
        <fullName evidence="2">Uncharacterized protein n839L</fullName>
    </submittedName>
</protein>
<proteinExistence type="predicted"/>
<gene>
    <name evidence="2" type="primary">n839L</name>
    <name evidence="2" type="ORF">FR483_n839L</name>
</gene>
<reference evidence="2 3" key="1">
    <citation type="journal article" date="2007" name="Virology">
        <title>Sequence and annotation of the 314-kb MT325 and the 321-kb FR483 viruses that infect Chlorella Pbi.</title>
        <authorList>
            <person name="Fitzgerald L.A."/>
            <person name="Graves M.V."/>
            <person name="Li X."/>
            <person name="Feldblyum T."/>
            <person name="Hartigan J."/>
            <person name="Van Etten J.L."/>
        </authorList>
    </citation>
    <scope>NUCLEOTIDE SEQUENCE [LARGE SCALE GENOMIC DNA]</scope>
    <source>
        <strain evidence="2 3">FR483</strain>
    </source>
</reference>
<accession>A7J8J3</accession>
<dbReference type="EMBL" id="DQ890022">
    <property type="protein sequence ID" value="ABT16124.1"/>
    <property type="molecule type" value="Genomic_DNA"/>
</dbReference>
<dbReference type="RefSeq" id="YP_001426471.1">
    <property type="nucleotide sequence ID" value="NC_008603.1"/>
</dbReference>
<feature type="region of interest" description="Disordered" evidence="1">
    <location>
        <begin position="1"/>
        <end position="29"/>
    </location>
</feature>
<evidence type="ECO:0000313" key="2">
    <source>
        <dbReference type="EMBL" id="ABT16124.1"/>
    </source>
</evidence>
<dbReference type="GeneID" id="5470015"/>
<dbReference type="Proteomes" id="UP000204095">
    <property type="component" value="Segment"/>
</dbReference>
<dbReference type="KEGG" id="vg:5470015"/>
<sequence>MSDGNTFVSNLALGSHKRPPRVRPDACCSRCGSKCRRRQRNDAIALGSHKRPPQVRPDARRSRRGSTCR</sequence>
<feature type="region of interest" description="Disordered" evidence="1">
    <location>
        <begin position="42"/>
        <end position="69"/>
    </location>
</feature>
<organismHost>
    <name type="scientific">Paramecium bursaria</name>
    <dbReference type="NCBI Taxonomy" id="74790"/>
</organismHost>